<comment type="caution">
    <text evidence="2">The sequence shown here is derived from an EMBL/GenBank/DDBJ whole genome shotgun (WGS) entry which is preliminary data.</text>
</comment>
<name>A0AAD8BUX5_BIOPF</name>
<keyword evidence="1" id="KW-0732">Signal</keyword>
<dbReference type="AlphaFoldDB" id="A0AAD8BUX5"/>
<organism evidence="2 3">
    <name type="scientific">Biomphalaria pfeifferi</name>
    <name type="common">Bloodfluke planorb</name>
    <name type="synonym">Freshwater snail</name>
    <dbReference type="NCBI Taxonomy" id="112525"/>
    <lineage>
        <taxon>Eukaryota</taxon>
        <taxon>Metazoa</taxon>
        <taxon>Spiralia</taxon>
        <taxon>Lophotrochozoa</taxon>
        <taxon>Mollusca</taxon>
        <taxon>Gastropoda</taxon>
        <taxon>Heterobranchia</taxon>
        <taxon>Euthyneura</taxon>
        <taxon>Panpulmonata</taxon>
        <taxon>Hygrophila</taxon>
        <taxon>Lymnaeoidea</taxon>
        <taxon>Planorbidae</taxon>
        <taxon>Biomphalaria</taxon>
    </lineage>
</organism>
<evidence type="ECO:0000313" key="2">
    <source>
        <dbReference type="EMBL" id="KAK0061334.1"/>
    </source>
</evidence>
<accession>A0AAD8BUX5</accession>
<feature type="signal peptide" evidence="1">
    <location>
        <begin position="1"/>
        <end position="29"/>
    </location>
</feature>
<reference evidence="2" key="2">
    <citation type="submission" date="2023-04" db="EMBL/GenBank/DDBJ databases">
        <authorList>
            <person name="Bu L."/>
            <person name="Lu L."/>
            <person name="Laidemitt M.R."/>
            <person name="Zhang S.M."/>
            <person name="Mutuku M."/>
            <person name="Mkoji G."/>
            <person name="Steinauer M."/>
            <person name="Loker E.S."/>
        </authorList>
    </citation>
    <scope>NUCLEOTIDE SEQUENCE</scope>
    <source>
        <strain evidence="2">KasaAsao</strain>
        <tissue evidence="2">Whole Snail</tissue>
    </source>
</reference>
<keyword evidence="3" id="KW-1185">Reference proteome</keyword>
<reference evidence="2" key="1">
    <citation type="journal article" date="2023" name="PLoS Negl. Trop. Dis.">
        <title>A genome sequence for Biomphalaria pfeifferi, the major vector snail for the human-infecting parasite Schistosoma mansoni.</title>
        <authorList>
            <person name="Bu L."/>
            <person name="Lu L."/>
            <person name="Laidemitt M.R."/>
            <person name="Zhang S.M."/>
            <person name="Mutuku M."/>
            <person name="Mkoji G."/>
            <person name="Steinauer M."/>
            <person name="Loker E.S."/>
        </authorList>
    </citation>
    <scope>NUCLEOTIDE SEQUENCE</scope>
    <source>
        <strain evidence="2">KasaAsao</strain>
    </source>
</reference>
<gene>
    <name evidence="2" type="ORF">Bpfe_009140</name>
</gene>
<dbReference type="EMBL" id="JASAOG010000030">
    <property type="protein sequence ID" value="KAK0061334.1"/>
    <property type="molecule type" value="Genomic_DNA"/>
</dbReference>
<dbReference type="Proteomes" id="UP001233172">
    <property type="component" value="Unassembled WGS sequence"/>
</dbReference>
<sequence length="475" mass="52962">MTMVQDRLALTLSFIALVVLALFTEDVSSFSDGSKLAKGFSATRSVFCHRSTNKRQPLHFNSRCNGYCEPNRHGELYYDMDISASTYWLDLITINITAKEDSDRAVTGFSIYAVDESNMVAGSFVEDENNIIVGSCGDILAYNQETHGAFHKMADHTRRNITLKFQPDGFNHGQINFIVWIVNSHSDIHFLESQPLTPSKNGSTGLDLSNVLRDLVSDVDIKAFEKSFEYRKKLGYRLDLDNPFSLFDSSPDVVSLIPLNMTISANTVHKSAKAMDNIPSVHTSINDSGVDSSNGSLSGPDVPVSEARSDATFIDLGAAGADIYKLFSDDLSNSADSNNSYDSLNNLFDTGNPVFDNNQAYDNNNQVYDNRNQGYDSRNQVYGNNNQVYGNGNQVFDNANGRQSTNFRSESNSGVANGMNEHASKVKDEATTHQPDFLDNLVEPRQFPRNGHQKDPLWDELNMPDWNPRFSRYFN</sequence>
<proteinExistence type="predicted"/>
<protein>
    <submittedName>
        <fullName evidence="2">Nuclear pore complex protein NUP98B</fullName>
    </submittedName>
</protein>
<evidence type="ECO:0000313" key="3">
    <source>
        <dbReference type="Proteomes" id="UP001233172"/>
    </source>
</evidence>
<evidence type="ECO:0000256" key="1">
    <source>
        <dbReference type="SAM" id="SignalP"/>
    </source>
</evidence>
<feature type="chain" id="PRO_5042222231" evidence="1">
    <location>
        <begin position="30"/>
        <end position="475"/>
    </location>
</feature>